<protein>
    <recommendedName>
        <fullName evidence="3">beta-N-acetylhexosaminidase</fullName>
        <ecNumber evidence="3">3.2.1.52</ecNumber>
    </recommendedName>
</protein>
<dbReference type="PRINTS" id="PR00738">
    <property type="entry name" value="GLHYDRLASE20"/>
</dbReference>
<comment type="similarity">
    <text evidence="2">Belongs to the glycosyl hydrolase 20 family.</text>
</comment>
<dbReference type="Gene3D" id="3.30.379.10">
    <property type="entry name" value="Chitobiase/beta-hexosaminidase domain 2-like"/>
    <property type="match status" value="1"/>
</dbReference>
<keyword evidence="6" id="KW-0732">Signal</keyword>
<dbReference type="SUPFAM" id="SSF51445">
    <property type="entry name" value="(Trans)glycosidases"/>
    <property type="match status" value="1"/>
</dbReference>
<dbReference type="Proteomes" id="UP001597389">
    <property type="component" value="Unassembled WGS sequence"/>
</dbReference>
<dbReference type="Pfam" id="PF02838">
    <property type="entry name" value="Glyco_hydro_20b"/>
    <property type="match status" value="1"/>
</dbReference>
<reference evidence="11" key="1">
    <citation type="journal article" date="2019" name="Int. J. Syst. Evol. Microbiol.">
        <title>The Global Catalogue of Microorganisms (GCM) 10K type strain sequencing project: providing services to taxonomists for standard genome sequencing and annotation.</title>
        <authorList>
            <consortium name="The Broad Institute Genomics Platform"/>
            <consortium name="The Broad Institute Genome Sequencing Center for Infectious Disease"/>
            <person name="Wu L."/>
            <person name="Ma J."/>
        </authorList>
    </citation>
    <scope>NUCLEOTIDE SEQUENCE [LARGE SCALE GENOMIC DNA]</scope>
    <source>
        <strain evidence="11">CCUG 57942</strain>
    </source>
</reference>
<evidence type="ECO:0000259" key="8">
    <source>
        <dbReference type="Pfam" id="PF02838"/>
    </source>
</evidence>
<feature type="domain" description="Glycoside hydrolase family 20 catalytic" evidence="7">
    <location>
        <begin position="148"/>
        <end position="517"/>
    </location>
</feature>
<comment type="catalytic activity">
    <reaction evidence="1">
        <text>Hydrolysis of terminal non-reducing N-acetyl-D-hexosamine residues in N-acetyl-beta-D-hexosaminides.</text>
        <dbReference type="EC" id="3.2.1.52"/>
    </reaction>
</comment>
<evidence type="ECO:0000256" key="4">
    <source>
        <dbReference type="ARBA" id="ARBA00022801"/>
    </source>
</evidence>
<dbReference type="EC" id="3.2.1.52" evidence="3"/>
<proteinExistence type="inferred from homology"/>
<gene>
    <name evidence="10" type="ORF">ACFSW8_03185</name>
</gene>
<dbReference type="Gene3D" id="3.20.20.80">
    <property type="entry name" value="Glycosidases"/>
    <property type="match status" value="1"/>
</dbReference>
<feature type="signal peptide" evidence="6">
    <location>
        <begin position="1"/>
        <end position="23"/>
    </location>
</feature>
<dbReference type="RefSeq" id="WP_377090108.1">
    <property type="nucleotide sequence ID" value="NZ_JBHSJL010000014.1"/>
</dbReference>
<dbReference type="InterPro" id="IPR025705">
    <property type="entry name" value="Beta_hexosaminidase_sua/sub"/>
</dbReference>
<dbReference type="CDD" id="cd06563">
    <property type="entry name" value="GH20_chitobiase-like"/>
    <property type="match status" value="1"/>
</dbReference>
<evidence type="ECO:0000313" key="11">
    <source>
        <dbReference type="Proteomes" id="UP001597389"/>
    </source>
</evidence>
<dbReference type="PANTHER" id="PTHR22600:SF57">
    <property type="entry name" value="BETA-N-ACETYLHEXOSAMINIDASE"/>
    <property type="match status" value="1"/>
</dbReference>
<dbReference type="InterPro" id="IPR059177">
    <property type="entry name" value="GH29D-like_dom"/>
</dbReference>
<evidence type="ECO:0000259" key="9">
    <source>
        <dbReference type="Pfam" id="PF13290"/>
    </source>
</evidence>
<evidence type="ECO:0000256" key="2">
    <source>
        <dbReference type="ARBA" id="ARBA00006285"/>
    </source>
</evidence>
<dbReference type="InterPro" id="IPR015883">
    <property type="entry name" value="Glyco_hydro_20_cat"/>
</dbReference>
<sequence length="731" mass="80745">MHAITSRSLCLAIAATLSPLAMASPVDSVIPLPAEVTELNGALALNANTKISGPAKEAQQLLDGITALTGLKPSITRDQAAINLVLAADSSLGPEAYTLEVTTAGANITASTPTGLFYGTQTLLQMIDPTGNNAWEIPAAKINDAPRFPWRGLMLDEARHFQGKDFVLALLDNMAARKMNKFHWHLTDDEGWRIEIKAYPKLTEIGAWRGNGTPMPNVKWRAKQGSDKGPKYGGFYTQEEIKEIVAYATERHIEVIPEIDMPGHVTAITTAYPETLPTIDPTIKRKSKESGNKSRPLAELAEIPTAYRSNALSVVNEKNYEMIEQIVKEVTSLFPSKYYHLGGDEVHTTLWEHSPEHIAYMEKQGMTEFFQLQNMFMLRMEKLLKKYGRTMVGWNEIMKGGQLSKDTVVMAWLGINPGIKAAQAGHPTIMAVSPHNYFDMIYPGQGERKGNSWAGPIDSKRAYEWNPLFESQLTPEQSKLILGVHACVWSEFVPDPQDASYKFWPRACSTAEVAWSPQSKRDWSNFRDRLGKHLKYFDINGTYYRVAPPRFTLHKGRVTITPAFDNLTTKYSIDGSDPKNGKVYQGESLTAEAAKNIKAITIAGNGNPSILVDQATRDVLGKFRLHAKKLSVTTKTDVSATLDAPGSWQVILKQTKGTTPSTITKVTLLANDAPLVTQDANAPLGPNKEASVTLDVPKVEQGTTYTLQVTLERPQSKQKIKSMGEITFDTL</sequence>
<comment type="caution">
    <text evidence="10">The sequence shown here is derived from an EMBL/GenBank/DDBJ whole genome shotgun (WGS) entry which is preliminary data.</text>
</comment>
<dbReference type="InterPro" id="IPR029018">
    <property type="entry name" value="Hex-like_dom2"/>
</dbReference>
<evidence type="ECO:0000256" key="5">
    <source>
        <dbReference type="ARBA" id="ARBA00023295"/>
    </source>
</evidence>
<dbReference type="Pfam" id="PF13290">
    <property type="entry name" value="CHB_HEX_C_1"/>
    <property type="match status" value="1"/>
</dbReference>
<feature type="chain" id="PRO_5046597700" description="beta-N-acetylhexosaminidase" evidence="6">
    <location>
        <begin position="24"/>
        <end position="731"/>
    </location>
</feature>
<evidence type="ECO:0000259" key="7">
    <source>
        <dbReference type="Pfam" id="PF00728"/>
    </source>
</evidence>
<evidence type="ECO:0000256" key="6">
    <source>
        <dbReference type="SAM" id="SignalP"/>
    </source>
</evidence>
<dbReference type="SUPFAM" id="SSF55545">
    <property type="entry name" value="beta-N-acetylhexosaminidase-like domain"/>
    <property type="match status" value="1"/>
</dbReference>
<keyword evidence="4" id="KW-0378">Hydrolase</keyword>
<dbReference type="InterPro" id="IPR015882">
    <property type="entry name" value="HEX_bac_N"/>
</dbReference>
<feature type="domain" description="Beta-hexosaminidase bacterial type N-terminal" evidence="8">
    <location>
        <begin position="28"/>
        <end position="145"/>
    </location>
</feature>
<keyword evidence="11" id="KW-1185">Reference proteome</keyword>
<organism evidence="10 11">
    <name type="scientific">Rubritalea tangerina</name>
    <dbReference type="NCBI Taxonomy" id="430798"/>
    <lineage>
        <taxon>Bacteria</taxon>
        <taxon>Pseudomonadati</taxon>
        <taxon>Verrucomicrobiota</taxon>
        <taxon>Verrucomicrobiia</taxon>
        <taxon>Verrucomicrobiales</taxon>
        <taxon>Rubritaleaceae</taxon>
        <taxon>Rubritalea</taxon>
    </lineage>
</organism>
<keyword evidence="5" id="KW-0326">Glycosidase</keyword>
<dbReference type="PANTHER" id="PTHR22600">
    <property type="entry name" value="BETA-HEXOSAMINIDASE"/>
    <property type="match status" value="1"/>
</dbReference>
<name>A0ABW4Z7K9_9BACT</name>
<dbReference type="InterPro" id="IPR017853">
    <property type="entry name" value="GH"/>
</dbReference>
<evidence type="ECO:0000256" key="3">
    <source>
        <dbReference type="ARBA" id="ARBA00012663"/>
    </source>
</evidence>
<accession>A0ABW4Z7K9</accession>
<feature type="domain" description="GH29D-like beta-sandwich" evidence="9">
    <location>
        <begin position="555"/>
        <end position="610"/>
    </location>
</feature>
<dbReference type="EMBL" id="JBHUJB010000015">
    <property type="protein sequence ID" value="MFD2157899.1"/>
    <property type="molecule type" value="Genomic_DNA"/>
</dbReference>
<dbReference type="Pfam" id="PF00728">
    <property type="entry name" value="Glyco_hydro_20"/>
    <property type="match status" value="1"/>
</dbReference>
<evidence type="ECO:0000256" key="1">
    <source>
        <dbReference type="ARBA" id="ARBA00001231"/>
    </source>
</evidence>
<evidence type="ECO:0000313" key="10">
    <source>
        <dbReference type="EMBL" id="MFD2157899.1"/>
    </source>
</evidence>